<dbReference type="AlphaFoldDB" id="A0A9N9L0Q5"/>
<dbReference type="EMBL" id="CAJVRL010000068">
    <property type="protein sequence ID" value="CAG8956053.1"/>
    <property type="molecule type" value="Genomic_DNA"/>
</dbReference>
<organism evidence="2 3">
    <name type="scientific">Hymenoscyphus fraxineus</name>
    <dbReference type="NCBI Taxonomy" id="746836"/>
    <lineage>
        <taxon>Eukaryota</taxon>
        <taxon>Fungi</taxon>
        <taxon>Dikarya</taxon>
        <taxon>Ascomycota</taxon>
        <taxon>Pezizomycotina</taxon>
        <taxon>Leotiomycetes</taxon>
        <taxon>Helotiales</taxon>
        <taxon>Helotiaceae</taxon>
        <taxon>Hymenoscyphus</taxon>
    </lineage>
</organism>
<comment type="caution">
    <text evidence="2">The sequence shown here is derived from an EMBL/GenBank/DDBJ whole genome shotgun (WGS) entry which is preliminary data.</text>
</comment>
<sequence length="174" mass="17600">MHIKNFLLAAFASVSVVAQDSTVPFPTGSNVTSTTISSSSLSTVSATVIISGNETTTVIPSGTTSAINSIITDSSITTIPVFPNSTITTIPVFPNSTITSTPSPAPSRSVRFTTAVTVINGMTTSVVVEVAATTDFGSGPTPTGSTPIQGAGTANGARLGTTFLSVLSVMFFLF</sequence>
<evidence type="ECO:0000313" key="3">
    <source>
        <dbReference type="Proteomes" id="UP000696280"/>
    </source>
</evidence>
<keyword evidence="1" id="KW-0732">Signal</keyword>
<dbReference type="Proteomes" id="UP000696280">
    <property type="component" value="Unassembled WGS sequence"/>
</dbReference>
<name>A0A9N9L0Q5_9HELO</name>
<protein>
    <submittedName>
        <fullName evidence="2">Uncharacterized protein</fullName>
    </submittedName>
</protein>
<keyword evidence="3" id="KW-1185">Reference proteome</keyword>
<feature type="chain" id="PRO_5040254623" evidence="1">
    <location>
        <begin position="19"/>
        <end position="174"/>
    </location>
</feature>
<gene>
    <name evidence="2" type="ORF">HYFRA_00011836</name>
</gene>
<proteinExistence type="predicted"/>
<accession>A0A9N9L0Q5</accession>
<evidence type="ECO:0000256" key="1">
    <source>
        <dbReference type="SAM" id="SignalP"/>
    </source>
</evidence>
<reference evidence="2" key="1">
    <citation type="submission" date="2021-07" db="EMBL/GenBank/DDBJ databases">
        <authorList>
            <person name="Durling M."/>
        </authorList>
    </citation>
    <scope>NUCLEOTIDE SEQUENCE</scope>
</reference>
<evidence type="ECO:0000313" key="2">
    <source>
        <dbReference type="EMBL" id="CAG8956053.1"/>
    </source>
</evidence>
<feature type="signal peptide" evidence="1">
    <location>
        <begin position="1"/>
        <end position="18"/>
    </location>
</feature>